<evidence type="ECO:0000259" key="1">
    <source>
        <dbReference type="Pfam" id="PF13456"/>
    </source>
</evidence>
<keyword evidence="4" id="KW-1185">Reference proteome</keyword>
<dbReference type="EnsemblPlants" id="PNT67983">
    <property type="protein sequence ID" value="PNT67983"/>
    <property type="gene ID" value="BRADI_3g34611v3"/>
</dbReference>
<dbReference type="PANTHER" id="PTHR47074:SF11">
    <property type="entry name" value="REVERSE TRANSCRIPTASE-LIKE PROTEIN"/>
    <property type="match status" value="1"/>
</dbReference>
<dbReference type="OrthoDB" id="694273at2759"/>
<dbReference type="PANTHER" id="PTHR47074">
    <property type="entry name" value="BNAC02G40300D PROTEIN"/>
    <property type="match status" value="1"/>
</dbReference>
<proteinExistence type="predicted"/>
<gene>
    <name evidence="2" type="ORF">BRADI_3g34611v3</name>
</gene>
<dbReference type="Proteomes" id="UP000008810">
    <property type="component" value="Chromosome 3"/>
</dbReference>
<reference evidence="3" key="3">
    <citation type="submission" date="2018-08" db="UniProtKB">
        <authorList>
            <consortium name="EnsemblPlants"/>
        </authorList>
    </citation>
    <scope>IDENTIFICATION</scope>
    <source>
        <strain evidence="3">cv. Bd21</strain>
    </source>
</reference>
<dbReference type="Gene3D" id="3.30.420.10">
    <property type="entry name" value="Ribonuclease H-like superfamily/Ribonuclease H"/>
    <property type="match status" value="1"/>
</dbReference>
<protein>
    <recommendedName>
        <fullName evidence="1">RNase H type-1 domain-containing protein</fullName>
    </recommendedName>
</protein>
<dbReference type="Gramene" id="PNT67983">
    <property type="protein sequence ID" value="PNT67983"/>
    <property type="gene ID" value="BRADI_3g34611v3"/>
</dbReference>
<dbReference type="CDD" id="cd06222">
    <property type="entry name" value="RNase_H_like"/>
    <property type="match status" value="1"/>
</dbReference>
<organism evidence="2">
    <name type="scientific">Brachypodium distachyon</name>
    <name type="common">Purple false brome</name>
    <name type="synonym">Trachynia distachya</name>
    <dbReference type="NCBI Taxonomy" id="15368"/>
    <lineage>
        <taxon>Eukaryota</taxon>
        <taxon>Viridiplantae</taxon>
        <taxon>Streptophyta</taxon>
        <taxon>Embryophyta</taxon>
        <taxon>Tracheophyta</taxon>
        <taxon>Spermatophyta</taxon>
        <taxon>Magnoliopsida</taxon>
        <taxon>Liliopsida</taxon>
        <taxon>Poales</taxon>
        <taxon>Poaceae</taxon>
        <taxon>BOP clade</taxon>
        <taxon>Pooideae</taxon>
        <taxon>Stipodae</taxon>
        <taxon>Brachypodieae</taxon>
        <taxon>Brachypodium</taxon>
    </lineage>
</organism>
<dbReference type="InterPro" id="IPR052929">
    <property type="entry name" value="RNase_H-like_EbsB-rel"/>
</dbReference>
<dbReference type="InterPro" id="IPR002156">
    <property type="entry name" value="RNaseH_domain"/>
</dbReference>
<dbReference type="InterPro" id="IPR012337">
    <property type="entry name" value="RNaseH-like_sf"/>
</dbReference>
<dbReference type="Pfam" id="PF13456">
    <property type="entry name" value="RVT_3"/>
    <property type="match status" value="1"/>
</dbReference>
<sequence>MGFKDLHLFNHALLASQAWRLLTVPNSLCARVMKAKYFPVGNLIDAFTRDASPCWRGIEHGLELLKKGTIWRIGNGQSVNIWRDNWIPTGNLKLSVSLSRSRLRGVSDLIARDIHAWNEECIRSICIPPDAEEILKIPLPQSDIPDQIAWHFETSGRFSVRSAYRLALQNHCNELSKGQISNSPDGGRPPLGTNLEFQSSVKGARFCLKLATDSLAVQQNRARRLPNQLPTCQICGSEPEDGYHAVMNCTRARALRTAMKDHWEVRAKLLLLWCRAWHHRNNIIFNHGNCPVSASITVLTGAISAPTPALEPDRLLKGKESADIPKPPSDCARSAPRPCWSRPKPGWLKLNVDASFISSSGQGAWGAIIRNHEGQPVGSAWAGGIKAPNAETMESIAVREGIRSMRQLLCRPVIIECDCQHLIKELTCTSPSRAAIFPLLADIAELLKGLPDYELLKIPRLANMAAHDLAAFARIGVSSGLRTGSVPESLRLDPVEPCNEFCCN</sequence>
<evidence type="ECO:0000313" key="2">
    <source>
        <dbReference type="EMBL" id="PNT67983.1"/>
    </source>
</evidence>
<dbReference type="EMBL" id="CM000882">
    <property type="protein sequence ID" value="PNT67983.1"/>
    <property type="molecule type" value="Genomic_DNA"/>
</dbReference>
<feature type="domain" description="RNase H type-1" evidence="1">
    <location>
        <begin position="351"/>
        <end position="473"/>
    </location>
</feature>
<reference evidence="2" key="2">
    <citation type="submission" date="2017-06" db="EMBL/GenBank/DDBJ databases">
        <title>WGS assembly of Brachypodium distachyon.</title>
        <authorList>
            <consortium name="The International Brachypodium Initiative"/>
            <person name="Lucas S."/>
            <person name="Harmon-Smith M."/>
            <person name="Lail K."/>
            <person name="Tice H."/>
            <person name="Grimwood J."/>
            <person name="Bruce D."/>
            <person name="Barry K."/>
            <person name="Shu S."/>
            <person name="Lindquist E."/>
            <person name="Wang M."/>
            <person name="Pitluck S."/>
            <person name="Vogel J.P."/>
            <person name="Garvin D.F."/>
            <person name="Mockler T.C."/>
            <person name="Schmutz J."/>
            <person name="Rokhsar D."/>
            <person name="Bevan M.W."/>
        </authorList>
    </citation>
    <scope>NUCLEOTIDE SEQUENCE</scope>
    <source>
        <strain evidence="2">Bd21</strain>
    </source>
</reference>
<dbReference type="AlphaFoldDB" id="A0A2K2D139"/>
<accession>A0A2K2D139</accession>
<dbReference type="SUPFAM" id="SSF53098">
    <property type="entry name" value="Ribonuclease H-like"/>
    <property type="match status" value="1"/>
</dbReference>
<evidence type="ECO:0000313" key="3">
    <source>
        <dbReference type="EnsemblPlants" id="PNT67983"/>
    </source>
</evidence>
<reference evidence="2 3" key="1">
    <citation type="journal article" date="2010" name="Nature">
        <title>Genome sequencing and analysis of the model grass Brachypodium distachyon.</title>
        <authorList>
            <consortium name="International Brachypodium Initiative"/>
        </authorList>
    </citation>
    <scope>NUCLEOTIDE SEQUENCE [LARGE SCALE GENOMIC DNA]</scope>
    <source>
        <strain evidence="2 3">Bd21</strain>
    </source>
</reference>
<dbReference type="InterPro" id="IPR036397">
    <property type="entry name" value="RNaseH_sf"/>
</dbReference>
<dbReference type="InterPro" id="IPR044730">
    <property type="entry name" value="RNase_H-like_dom_plant"/>
</dbReference>
<name>A0A2K2D139_BRADI</name>
<dbReference type="GO" id="GO:0004523">
    <property type="term" value="F:RNA-DNA hybrid ribonuclease activity"/>
    <property type="evidence" value="ECO:0007669"/>
    <property type="project" value="InterPro"/>
</dbReference>
<evidence type="ECO:0000313" key="4">
    <source>
        <dbReference type="Proteomes" id="UP000008810"/>
    </source>
</evidence>
<dbReference type="InParanoid" id="A0A2K2D139"/>
<dbReference type="GO" id="GO:0003676">
    <property type="term" value="F:nucleic acid binding"/>
    <property type="evidence" value="ECO:0007669"/>
    <property type="project" value="InterPro"/>
</dbReference>